<dbReference type="EMBL" id="PKJC01000041">
    <property type="protein sequence ID" value="PKZ62851.1"/>
    <property type="molecule type" value="Genomic_DNA"/>
</dbReference>
<dbReference type="RefSeq" id="WP_101823043.1">
    <property type="nucleotide sequence ID" value="NZ_PKJC01000041.1"/>
</dbReference>
<dbReference type="InterPro" id="IPR011009">
    <property type="entry name" value="Kinase-like_dom_sf"/>
</dbReference>
<feature type="domain" description="Aminoglycoside phosphotransferase" evidence="2">
    <location>
        <begin position="44"/>
        <end position="276"/>
    </location>
</feature>
<evidence type="ECO:0000313" key="3">
    <source>
        <dbReference type="EMBL" id="PKZ62851.1"/>
    </source>
</evidence>
<dbReference type="InterPro" id="IPR050249">
    <property type="entry name" value="Pseudomonas-type_ThrB"/>
</dbReference>
<evidence type="ECO:0000256" key="1">
    <source>
        <dbReference type="ARBA" id="ARBA00038240"/>
    </source>
</evidence>
<dbReference type="InterPro" id="IPR002575">
    <property type="entry name" value="Aminoglycoside_PTrfase"/>
</dbReference>
<accession>A0A2I1R181</accession>
<dbReference type="Gene3D" id="3.90.1200.10">
    <property type="match status" value="1"/>
</dbReference>
<sequence>MNEVRVTSVAAARRDTRARNLTRVAAAAATRFLGEPALTLRPLRLVENGVFEIETAAHNRFALRVHRHGFRRKKQIESELAFMGHLASRGTRTPQPVAGLGGHFVQTVWDDDAGVEQLCSMMAWIDGVQLDDLPPEVGLPMLGEAMAKTHDGAQSFRPPAEFDRLTWDVAGLVGPDAVLGDYRKVLMSTSERELFDRAAESIASAAIHYGTGADRFGLIHGDWLENNAMHNELGCHVIDFDDCGWGWFVFDMVTSAYRGKYVFDDPVWADLLLSGYRRHRRIDDGDLELVPYFLAARTLALVGWLAARPDHGARRRHRCIDSAVQHCRLLTGDTAPRGW</sequence>
<dbReference type="PANTHER" id="PTHR21064:SF6">
    <property type="entry name" value="AMINOGLYCOSIDE PHOSPHOTRANSFERASE DOMAIN-CONTAINING PROTEIN"/>
    <property type="match status" value="1"/>
</dbReference>
<comment type="similarity">
    <text evidence="1">Belongs to the pseudomonas-type ThrB family.</text>
</comment>
<reference evidence="3 4" key="1">
    <citation type="submission" date="2017-12" db="EMBL/GenBank/DDBJ databases">
        <title>Phylogenetic diversity of female urinary microbiome.</title>
        <authorList>
            <person name="Thomas-White K."/>
            <person name="Wolfe A.J."/>
        </authorList>
    </citation>
    <scope>NUCLEOTIDE SEQUENCE [LARGE SCALE GENOMIC DNA]</scope>
    <source>
        <strain evidence="3 4">UMB0777</strain>
    </source>
</reference>
<dbReference type="PANTHER" id="PTHR21064">
    <property type="entry name" value="AMINOGLYCOSIDE PHOSPHOTRANSFERASE DOMAIN-CONTAINING PROTEIN-RELATED"/>
    <property type="match status" value="1"/>
</dbReference>
<gene>
    <name evidence="3" type="ORF">CYJ73_24815</name>
</gene>
<dbReference type="SUPFAM" id="SSF56112">
    <property type="entry name" value="Protein kinase-like (PK-like)"/>
    <property type="match status" value="1"/>
</dbReference>
<name>A0A2I1R181_9ACTN</name>
<dbReference type="Gene3D" id="3.30.200.20">
    <property type="entry name" value="Phosphorylase Kinase, domain 1"/>
    <property type="match status" value="1"/>
</dbReference>
<dbReference type="Pfam" id="PF01636">
    <property type="entry name" value="APH"/>
    <property type="match status" value="1"/>
</dbReference>
<comment type="caution">
    <text evidence="3">The sequence shown here is derived from an EMBL/GenBank/DDBJ whole genome shotgun (WGS) entry which is preliminary data.</text>
</comment>
<evidence type="ECO:0000313" key="4">
    <source>
        <dbReference type="Proteomes" id="UP000234662"/>
    </source>
</evidence>
<organism evidence="3 4">
    <name type="scientific">Gordonia terrae</name>
    <dbReference type="NCBI Taxonomy" id="2055"/>
    <lineage>
        <taxon>Bacteria</taxon>
        <taxon>Bacillati</taxon>
        <taxon>Actinomycetota</taxon>
        <taxon>Actinomycetes</taxon>
        <taxon>Mycobacteriales</taxon>
        <taxon>Gordoniaceae</taxon>
        <taxon>Gordonia</taxon>
    </lineage>
</organism>
<protein>
    <recommendedName>
        <fullName evidence="2">Aminoglycoside phosphotransferase domain-containing protein</fullName>
    </recommendedName>
</protein>
<dbReference type="GO" id="GO:0019202">
    <property type="term" value="F:amino acid kinase activity"/>
    <property type="evidence" value="ECO:0007669"/>
    <property type="project" value="TreeGrafter"/>
</dbReference>
<evidence type="ECO:0000259" key="2">
    <source>
        <dbReference type="Pfam" id="PF01636"/>
    </source>
</evidence>
<dbReference type="Proteomes" id="UP000234662">
    <property type="component" value="Unassembled WGS sequence"/>
</dbReference>
<proteinExistence type="inferred from homology"/>
<dbReference type="AlphaFoldDB" id="A0A2I1R181"/>